<gene>
    <name evidence="1" type="ORF">L6452_27155</name>
</gene>
<accession>A0ACB8ZW70</accession>
<dbReference type="EMBL" id="CM042055">
    <property type="protein sequence ID" value="KAI3701802.1"/>
    <property type="molecule type" value="Genomic_DNA"/>
</dbReference>
<sequence length="258" mass="29356">MTAEGRTINIYTKSDGSCYYYTYNTSISKQNWILSMEKLMSEYEHGGTWKMPNEASKTLLFSVHSWSQGYEHGDMGVDQLRSRSEVGADGQWMTMVVGGGDMNGCGNVCTKTIKANISVPASQPIFMVINMSIRLTLMLCRILEELDMGFVDSVLNSTQKLNIPKGNKILEKEKLLIREMCTTRSNLHTRELDKYVESHMVTRPSHLLSMIDILIKSHLYFAPDKVSSRVYSITMRAGKALESTNKACRAHREYRPQW</sequence>
<keyword evidence="2" id="KW-1185">Reference proteome</keyword>
<comment type="caution">
    <text evidence="1">The sequence shown here is derived from an EMBL/GenBank/DDBJ whole genome shotgun (WGS) entry which is preliminary data.</text>
</comment>
<dbReference type="Proteomes" id="UP001055879">
    <property type="component" value="Linkage Group LG09"/>
</dbReference>
<reference evidence="1 2" key="2">
    <citation type="journal article" date="2022" name="Mol. Ecol. Resour.">
        <title>The genomes of chicory, endive, great burdock and yacon provide insights into Asteraceae paleo-polyploidization history and plant inulin production.</title>
        <authorList>
            <person name="Fan W."/>
            <person name="Wang S."/>
            <person name="Wang H."/>
            <person name="Wang A."/>
            <person name="Jiang F."/>
            <person name="Liu H."/>
            <person name="Zhao H."/>
            <person name="Xu D."/>
            <person name="Zhang Y."/>
        </authorList>
    </citation>
    <scope>NUCLEOTIDE SEQUENCE [LARGE SCALE GENOMIC DNA]</scope>
    <source>
        <strain evidence="2">cv. Niubang</strain>
    </source>
</reference>
<name>A0ACB8ZW70_ARCLA</name>
<evidence type="ECO:0000313" key="2">
    <source>
        <dbReference type="Proteomes" id="UP001055879"/>
    </source>
</evidence>
<organism evidence="1 2">
    <name type="scientific">Arctium lappa</name>
    <name type="common">Greater burdock</name>
    <name type="synonym">Lappa major</name>
    <dbReference type="NCBI Taxonomy" id="4217"/>
    <lineage>
        <taxon>Eukaryota</taxon>
        <taxon>Viridiplantae</taxon>
        <taxon>Streptophyta</taxon>
        <taxon>Embryophyta</taxon>
        <taxon>Tracheophyta</taxon>
        <taxon>Spermatophyta</taxon>
        <taxon>Magnoliopsida</taxon>
        <taxon>eudicotyledons</taxon>
        <taxon>Gunneridae</taxon>
        <taxon>Pentapetalae</taxon>
        <taxon>asterids</taxon>
        <taxon>campanulids</taxon>
        <taxon>Asterales</taxon>
        <taxon>Asteraceae</taxon>
        <taxon>Carduoideae</taxon>
        <taxon>Cardueae</taxon>
        <taxon>Arctiinae</taxon>
        <taxon>Arctium</taxon>
    </lineage>
</organism>
<protein>
    <submittedName>
        <fullName evidence="1">Uncharacterized protein</fullName>
    </submittedName>
</protein>
<reference evidence="2" key="1">
    <citation type="journal article" date="2022" name="Mol. Ecol. Resour.">
        <title>The genomes of chicory, endive, great burdock and yacon provide insights into Asteraceae palaeo-polyploidization history and plant inulin production.</title>
        <authorList>
            <person name="Fan W."/>
            <person name="Wang S."/>
            <person name="Wang H."/>
            <person name="Wang A."/>
            <person name="Jiang F."/>
            <person name="Liu H."/>
            <person name="Zhao H."/>
            <person name="Xu D."/>
            <person name="Zhang Y."/>
        </authorList>
    </citation>
    <scope>NUCLEOTIDE SEQUENCE [LARGE SCALE GENOMIC DNA]</scope>
    <source>
        <strain evidence="2">cv. Niubang</strain>
    </source>
</reference>
<evidence type="ECO:0000313" key="1">
    <source>
        <dbReference type="EMBL" id="KAI3701802.1"/>
    </source>
</evidence>
<proteinExistence type="predicted"/>